<accession>A0A1B9GHP6</accession>
<dbReference type="EMBL" id="KV700145">
    <property type="protein sequence ID" value="OCF30594.1"/>
    <property type="molecule type" value="Genomic_DNA"/>
</dbReference>
<feature type="compositionally biased region" description="Low complexity" evidence="1">
    <location>
        <begin position="33"/>
        <end position="49"/>
    </location>
</feature>
<proteinExistence type="predicted"/>
<feature type="compositionally biased region" description="Polar residues" evidence="1">
    <location>
        <begin position="1"/>
        <end position="12"/>
    </location>
</feature>
<protein>
    <submittedName>
        <fullName evidence="2">Uncharacterized protein</fullName>
    </submittedName>
</protein>
<name>A0A1B9GHP6_9TREE</name>
<dbReference type="AlphaFoldDB" id="A0A1B9GHP6"/>
<keyword evidence="3" id="KW-1185">Reference proteome</keyword>
<evidence type="ECO:0000256" key="1">
    <source>
        <dbReference type="SAM" id="MobiDB-lite"/>
    </source>
</evidence>
<sequence>MPMGSFLSTASRSVGGWFGGSKSRSTSPKDASRGSTSAASRALSADATDTAVSRDALPMAFATQSNANLSASLGTVGGETRAPTGTAMPCATLSSATASNGLTADDTVSKAQPVATDQTSPAAMRAIRSRRDVQDPQLSKETVESLRDTARSSKQVQTVQTDFLKVYEALSGVEDKIRSYLLIKDDVADTEYAKHVPVGTYRAEFEAQLVAARKAAQEELTAGILAEEAAEDDRTQVVGRDGV</sequence>
<gene>
    <name evidence="2" type="ORF">I316_07722</name>
</gene>
<reference evidence="3" key="2">
    <citation type="submission" date="2013-12" db="EMBL/GenBank/DDBJ databases">
        <title>Evolution of pathogenesis and genome organization in the Tremellales.</title>
        <authorList>
            <person name="Cuomo C."/>
            <person name="Litvintseva A."/>
            <person name="Heitman J."/>
            <person name="Chen Y."/>
            <person name="Sun S."/>
            <person name="Springer D."/>
            <person name="Dromer F."/>
            <person name="Young S."/>
            <person name="Zeng Q."/>
            <person name="Chapman S."/>
            <person name="Gujja S."/>
            <person name="Saif S."/>
            <person name="Birren B."/>
        </authorList>
    </citation>
    <scope>NUCLEOTIDE SEQUENCE [LARGE SCALE GENOMIC DNA]</scope>
    <source>
        <strain evidence="3">BCC8398</strain>
    </source>
</reference>
<feature type="region of interest" description="Disordered" evidence="1">
    <location>
        <begin position="1"/>
        <end position="49"/>
    </location>
</feature>
<dbReference type="Proteomes" id="UP000092666">
    <property type="component" value="Unassembled WGS sequence"/>
</dbReference>
<organism evidence="2 3">
    <name type="scientific">Kwoniella heveanensis BCC8398</name>
    <dbReference type="NCBI Taxonomy" id="1296120"/>
    <lineage>
        <taxon>Eukaryota</taxon>
        <taxon>Fungi</taxon>
        <taxon>Dikarya</taxon>
        <taxon>Basidiomycota</taxon>
        <taxon>Agaricomycotina</taxon>
        <taxon>Tremellomycetes</taxon>
        <taxon>Tremellales</taxon>
        <taxon>Cryptococcaceae</taxon>
        <taxon>Kwoniella</taxon>
    </lineage>
</organism>
<evidence type="ECO:0000313" key="3">
    <source>
        <dbReference type="Proteomes" id="UP000092666"/>
    </source>
</evidence>
<evidence type="ECO:0000313" key="2">
    <source>
        <dbReference type="EMBL" id="OCF30594.1"/>
    </source>
</evidence>
<reference evidence="2 3" key="1">
    <citation type="submission" date="2013-07" db="EMBL/GenBank/DDBJ databases">
        <title>The Genome Sequence of Cryptococcus heveanensis BCC8398.</title>
        <authorList>
            <consortium name="The Broad Institute Genome Sequencing Platform"/>
            <person name="Cuomo C."/>
            <person name="Litvintseva A."/>
            <person name="Chen Y."/>
            <person name="Heitman J."/>
            <person name="Sun S."/>
            <person name="Springer D."/>
            <person name="Dromer F."/>
            <person name="Young S.K."/>
            <person name="Zeng Q."/>
            <person name="Gargeya S."/>
            <person name="Fitzgerald M."/>
            <person name="Abouelleil A."/>
            <person name="Alvarado L."/>
            <person name="Berlin A.M."/>
            <person name="Chapman S.B."/>
            <person name="Dewar J."/>
            <person name="Goldberg J."/>
            <person name="Griggs A."/>
            <person name="Gujja S."/>
            <person name="Hansen M."/>
            <person name="Howarth C."/>
            <person name="Imamovic A."/>
            <person name="Larimer J."/>
            <person name="McCowan C."/>
            <person name="Murphy C."/>
            <person name="Pearson M."/>
            <person name="Priest M."/>
            <person name="Roberts A."/>
            <person name="Saif S."/>
            <person name="Shea T."/>
            <person name="Sykes S."/>
            <person name="Wortman J."/>
            <person name="Nusbaum C."/>
            <person name="Birren B."/>
        </authorList>
    </citation>
    <scope>NUCLEOTIDE SEQUENCE [LARGE SCALE GENOMIC DNA]</scope>
    <source>
        <strain evidence="2 3">BCC8398</strain>
    </source>
</reference>
<feature type="region of interest" description="Disordered" evidence="1">
    <location>
        <begin position="107"/>
        <end position="146"/>
    </location>
</feature>